<evidence type="ECO:0000256" key="1">
    <source>
        <dbReference type="ARBA" id="ARBA00004496"/>
    </source>
</evidence>
<dbReference type="InterPro" id="IPR013185">
    <property type="entry name" value="Transl_elong_KOW-like"/>
</dbReference>
<evidence type="ECO:0000256" key="7">
    <source>
        <dbReference type="HAMAP-Rule" id="MF_00141"/>
    </source>
</evidence>
<dbReference type="PROSITE" id="PS01275">
    <property type="entry name" value="EFP"/>
    <property type="match status" value="1"/>
</dbReference>
<dbReference type="InterPro" id="IPR012340">
    <property type="entry name" value="NA-bd_OB-fold"/>
</dbReference>
<protein>
    <recommendedName>
        <fullName evidence="7 8">Elongation factor P</fullName>
        <shortName evidence="7">EF-P</shortName>
    </recommendedName>
</protein>
<dbReference type="Pfam" id="PF08207">
    <property type="entry name" value="EFP_N"/>
    <property type="match status" value="1"/>
</dbReference>
<gene>
    <name evidence="7" type="primary">efp</name>
    <name evidence="12" type="ORF">Q765_02110</name>
</gene>
<evidence type="ECO:0000259" key="11">
    <source>
        <dbReference type="SMART" id="SM01185"/>
    </source>
</evidence>
<dbReference type="RefSeq" id="WP_020211751.1">
    <property type="nucleotide sequence ID" value="NZ_JRLX01000001.1"/>
</dbReference>
<dbReference type="InterPro" id="IPR014722">
    <property type="entry name" value="Rib_uL2_dom2"/>
</dbReference>
<feature type="domain" description="Translation elongation factor P/YeiP central" evidence="11">
    <location>
        <begin position="67"/>
        <end position="122"/>
    </location>
</feature>
<dbReference type="Gene3D" id="2.30.30.30">
    <property type="match status" value="1"/>
</dbReference>
<comment type="pathway">
    <text evidence="2 7">Protein biosynthesis; polypeptide chain elongation.</text>
</comment>
<evidence type="ECO:0000256" key="2">
    <source>
        <dbReference type="ARBA" id="ARBA00004815"/>
    </source>
</evidence>
<proteinExistence type="inferred from homology"/>
<feature type="domain" description="Elongation factor P C-terminal" evidence="10">
    <location>
        <begin position="130"/>
        <end position="185"/>
    </location>
</feature>
<comment type="function">
    <text evidence="7">Involved in peptide bond synthesis. Stimulates efficient translation and peptide-bond synthesis on native or reconstituted 70S ribosomes in vitro. Probably functions indirectly by altering the affinity of the ribosome for aminoacyl-tRNA, thus increasing their reactivity as acceptors for peptidyl transferase.</text>
</comment>
<dbReference type="Gene3D" id="2.40.50.140">
    <property type="entry name" value="Nucleic acid-binding proteins"/>
    <property type="match status" value="2"/>
</dbReference>
<dbReference type="SUPFAM" id="SSF50249">
    <property type="entry name" value="Nucleic acid-binding proteins"/>
    <property type="match status" value="2"/>
</dbReference>
<dbReference type="FunFam" id="2.30.30.30:FF:000003">
    <property type="entry name" value="Elongation factor P"/>
    <property type="match status" value="1"/>
</dbReference>
<comment type="caution">
    <text evidence="12">The sequence shown here is derived from an EMBL/GenBank/DDBJ whole genome shotgun (WGS) entry which is preliminary data.</text>
</comment>
<comment type="subcellular location">
    <subcellularLocation>
        <location evidence="1 7">Cytoplasm</location>
    </subcellularLocation>
</comment>
<keyword evidence="13" id="KW-1185">Reference proteome</keyword>
<dbReference type="GO" id="GO:0003746">
    <property type="term" value="F:translation elongation factor activity"/>
    <property type="evidence" value="ECO:0007669"/>
    <property type="project" value="UniProtKB-UniRule"/>
</dbReference>
<evidence type="ECO:0000256" key="3">
    <source>
        <dbReference type="ARBA" id="ARBA00009479"/>
    </source>
</evidence>
<dbReference type="EMBL" id="JRLX01000001">
    <property type="protein sequence ID" value="KGO88714.1"/>
    <property type="molecule type" value="Genomic_DNA"/>
</dbReference>
<dbReference type="InterPro" id="IPR013852">
    <property type="entry name" value="Transl_elong_P/YeiP_CS"/>
</dbReference>
<accession>A0A0A2M8Y7</accession>
<evidence type="ECO:0000313" key="13">
    <source>
        <dbReference type="Proteomes" id="UP000030152"/>
    </source>
</evidence>
<dbReference type="PANTHER" id="PTHR30053:SF12">
    <property type="entry name" value="ELONGATION FACTOR P (EF-P) FAMILY PROTEIN"/>
    <property type="match status" value="1"/>
</dbReference>
<name>A0A0A2M8Y7_9FLAO</name>
<keyword evidence="4 7" id="KW-0963">Cytoplasm</keyword>
<dbReference type="InterPro" id="IPR020599">
    <property type="entry name" value="Transl_elong_fac_P/YeiP"/>
</dbReference>
<evidence type="ECO:0000256" key="6">
    <source>
        <dbReference type="ARBA" id="ARBA00022917"/>
    </source>
</evidence>
<comment type="similarity">
    <text evidence="3 7 9">Belongs to the elongation factor P family.</text>
</comment>
<evidence type="ECO:0000259" key="10">
    <source>
        <dbReference type="SMART" id="SM00841"/>
    </source>
</evidence>
<dbReference type="InterPro" id="IPR001059">
    <property type="entry name" value="Transl_elong_P/YeiP_cen"/>
</dbReference>
<evidence type="ECO:0000256" key="9">
    <source>
        <dbReference type="RuleBase" id="RU004389"/>
    </source>
</evidence>
<dbReference type="OrthoDB" id="9801844at2"/>
<evidence type="ECO:0000256" key="4">
    <source>
        <dbReference type="ARBA" id="ARBA00022490"/>
    </source>
</evidence>
<dbReference type="InterPro" id="IPR015365">
    <property type="entry name" value="Elong-fact-P_C"/>
</dbReference>
<dbReference type="Pfam" id="PF09285">
    <property type="entry name" value="Elong-fact-P_C"/>
    <property type="match status" value="1"/>
</dbReference>
<dbReference type="InterPro" id="IPR008991">
    <property type="entry name" value="Translation_prot_SH3-like_sf"/>
</dbReference>
<dbReference type="Proteomes" id="UP000030152">
    <property type="component" value="Unassembled WGS sequence"/>
</dbReference>
<dbReference type="GO" id="GO:0005829">
    <property type="term" value="C:cytosol"/>
    <property type="evidence" value="ECO:0007669"/>
    <property type="project" value="UniProtKB-ARBA"/>
</dbReference>
<evidence type="ECO:0000256" key="5">
    <source>
        <dbReference type="ARBA" id="ARBA00022768"/>
    </source>
</evidence>
<dbReference type="InterPro" id="IPR011768">
    <property type="entry name" value="Transl_elongation_fac_P"/>
</dbReference>
<dbReference type="UniPathway" id="UPA00345"/>
<keyword evidence="5 7" id="KW-0251">Elongation factor</keyword>
<reference evidence="12 13" key="1">
    <citation type="submission" date="2013-09" db="EMBL/GenBank/DDBJ databases">
        <authorList>
            <person name="Zeng Z."/>
            <person name="Chen C."/>
        </authorList>
    </citation>
    <scope>NUCLEOTIDE SEQUENCE [LARGE SCALE GENOMIC DNA]</scope>
    <source>
        <strain evidence="12 13">WB 3.3-2</strain>
    </source>
</reference>
<dbReference type="SMART" id="SM00841">
    <property type="entry name" value="Elong-fact-P_C"/>
    <property type="match status" value="1"/>
</dbReference>
<dbReference type="CDD" id="cd04470">
    <property type="entry name" value="S1_EF-P_repeat_1"/>
    <property type="match status" value="1"/>
</dbReference>
<dbReference type="NCBIfam" id="NF001810">
    <property type="entry name" value="PRK00529.1"/>
    <property type="match status" value="1"/>
</dbReference>
<dbReference type="FunFam" id="2.40.50.140:FF:000004">
    <property type="entry name" value="Elongation factor P"/>
    <property type="match status" value="1"/>
</dbReference>
<organism evidence="12 13">
    <name type="scientific">Flavobacterium rivuli WB 3.3-2 = DSM 21788</name>
    <dbReference type="NCBI Taxonomy" id="1121895"/>
    <lineage>
        <taxon>Bacteria</taxon>
        <taxon>Pseudomonadati</taxon>
        <taxon>Bacteroidota</taxon>
        <taxon>Flavobacteriia</taxon>
        <taxon>Flavobacteriales</taxon>
        <taxon>Flavobacteriaceae</taxon>
        <taxon>Flavobacterium</taxon>
    </lineage>
</organism>
<dbReference type="PANTHER" id="PTHR30053">
    <property type="entry name" value="ELONGATION FACTOR P"/>
    <property type="match status" value="1"/>
</dbReference>
<evidence type="ECO:0000313" key="12">
    <source>
        <dbReference type="EMBL" id="KGO88714.1"/>
    </source>
</evidence>
<dbReference type="PIRSF" id="PIRSF005901">
    <property type="entry name" value="EF-P"/>
    <property type="match status" value="1"/>
</dbReference>
<dbReference type="eggNOG" id="COG0231">
    <property type="taxonomic scope" value="Bacteria"/>
</dbReference>
<sequence>MASTSDIRNGLCIKFNHDIYKIIEFLHVKPGKGPAFVRTKLKSLTNGKVLDNTFSAGHKIEDVRVETHKFQFLYPEGDQYHFMHAETYEQISLHKDILDAPDLLKEGENVMVIINAETDAPLSVDMPASVVLEVTYAEPGVKGNTATNATKPAKLETGASINVPLFINEGDKIKIDTATGSYLERVKQ</sequence>
<dbReference type="GO" id="GO:0043043">
    <property type="term" value="P:peptide biosynthetic process"/>
    <property type="evidence" value="ECO:0007669"/>
    <property type="project" value="InterPro"/>
</dbReference>
<dbReference type="SMART" id="SM01185">
    <property type="entry name" value="EFP"/>
    <property type="match status" value="1"/>
</dbReference>
<keyword evidence="6 7" id="KW-0648">Protein biosynthesis</keyword>
<dbReference type="STRING" id="1121895.GCA_000378485_00625"/>
<dbReference type="HAMAP" id="MF_00141">
    <property type="entry name" value="EF_P"/>
    <property type="match status" value="1"/>
</dbReference>
<dbReference type="NCBIfam" id="TIGR00038">
    <property type="entry name" value="efp"/>
    <property type="match status" value="1"/>
</dbReference>
<dbReference type="CDD" id="cd05794">
    <property type="entry name" value="S1_EF-P_repeat_2"/>
    <property type="match status" value="1"/>
</dbReference>
<dbReference type="Pfam" id="PF01132">
    <property type="entry name" value="EFP"/>
    <property type="match status" value="1"/>
</dbReference>
<evidence type="ECO:0000256" key="8">
    <source>
        <dbReference type="NCBIfam" id="TIGR00038"/>
    </source>
</evidence>
<dbReference type="AlphaFoldDB" id="A0A0A2M8Y7"/>
<dbReference type="SUPFAM" id="SSF50104">
    <property type="entry name" value="Translation proteins SH3-like domain"/>
    <property type="match status" value="1"/>
</dbReference>